<evidence type="ECO:0000256" key="7">
    <source>
        <dbReference type="ARBA" id="ARBA00023242"/>
    </source>
</evidence>
<evidence type="ECO:0000256" key="8">
    <source>
        <dbReference type="PROSITE-ProRule" id="PRU00027"/>
    </source>
</evidence>
<dbReference type="OrthoDB" id="117690at2759"/>
<evidence type="ECO:0000256" key="4">
    <source>
        <dbReference type="ARBA" id="ARBA00022833"/>
    </source>
</evidence>
<dbReference type="PANTHER" id="PTHR46481:SF10">
    <property type="entry name" value="ZINC FINGER BED DOMAIN-CONTAINING PROTEIN 39"/>
    <property type="match status" value="1"/>
</dbReference>
<evidence type="ECO:0000256" key="6">
    <source>
        <dbReference type="ARBA" id="ARBA00023163"/>
    </source>
</evidence>
<evidence type="ECO:0000313" key="11">
    <source>
        <dbReference type="EMBL" id="VDK56441.1"/>
    </source>
</evidence>
<organism evidence="13">
    <name type="scientific">Anisakis simplex</name>
    <name type="common">Herring worm</name>
    <dbReference type="NCBI Taxonomy" id="6269"/>
    <lineage>
        <taxon>Eukaryota</taxon>
        <taxon>Metazoa</taxon>
        <taxon>Ecdysozoa</taxon>
        <taxon>Nematoda</taxon>
        <taxon>Chromadorea</taxon>
        <taxon>Rhabditida</taxon>
        <taxon>Spirurina</taxon>
        <taxon>Ascaridomorpha</taxon>
        <taxon>Ascaridoidea</taxon>
        <taxon>Anisakidae</taxon>
        <taxon>Anisakis</taxon>
        <taxon>Anisakis simplex complex</taxon>
    </lineage>
</organism>
<proteinExistence type="predicted"/>
<protein>
    <submittedName>
        <fullName evidence="13">BED-type domain-containing protein</fullName>
    </submittedName>
</protein>
<dbReference type="PANTHER" id="PTHR46481">
    <property type="entry name" value="ZINC FINGER BED DOMAIN-CONTAINING PROTEIN 4"/>
    <property type="match status" value="1"/>
</dbReference>
<dbReference type="WBParaSite" id="ASIM_0001651901-mRNA-1">
    <property type="protein sequence ID" value="ASIM_0001651901-mRNA-1"/>
    <property type="gene ID" value="ASIM_0001651901"/>
</dbReference>
<evidence type="ECO:0000256" key="9">
    <source>
        <dbReference type="SAM" id="MobiDB-lite"/>
    </source>
</evidence>
<keyword evidence="6" id="KW-0804">Transcription</keyword>
<reference evidence="13" key="1">
    <citation type="submission" date="2017-02" db="UniProtKB">
        <authorList>
            <consortium name="WormBaseParasite"/>
        </authorList>
    </citation>
    <scope>IDENTIFICATION</scope>
</reference>
<evidence type="ECO:0000256" key="5">
    <source>
        <dbReference type="ARBA" id="ARBA00023015"/>
    </source>
</evidence>
<dbReference type="EMBL" id="UYRR01032672">
    <property type="protein sequence ID" value="VDK56441.1"/>
    <property type="molecule type" value="Genomic_DNA"/>
</dbReference>
<evidence type="ECO:0000259" key="10">
    <source>
        <dbReference type="PROSITE" id="PS50808"/>
    </source>
</evidence>
<dbReference type="InterPro" id="IPR052035">
    <property type="entry name" value="ZnF_BED_domain_contain"/>
</dbReference>
<keyword evidence="3 8" id="KW-0863">Zinc-finger</keyword>
<evidence type="ECO:0000256" key="3">
    <source>
        <dbReference type="ARBA" id="ARBA00022771"/>
    </source>
</evidence>
<dbReference type="SMART" id="SM00614">
    <property type="entry name" value="ZnF_BED"/>
    <property type="match status" value="1"/>
</dbReference>
<feature type="domain" description="BED-type" evidence="10">
    <location>
        <begin position="6"/>
        <end position="59"/>
    </location>
</feature>
<dbReference type="Proteomes" id="UP000267096">
    <property type="component" value="Unassembled WGS sequence"/>
</dbReference>
<feature type="region of interest" description="Disordered" evidence="9">
    <location>
        <begin position="153"/>
        <end position="186"/>
    </location>
</feature>
<evidence type="ECO:0000256" key="1">
    <source>
        <dbReference type="ARBA" id="ARBA00004123"/>
    </source>
</evidence>
<dbReference type="InterPro" id="IPR036236">
    <property type="entry name" value="Znf_C2H2_sf"/>
</dbReference>
<feature type="compositionally biased region" description="Low complexity" evidence="9">
    <location>
        <begin position="153"/>
        <end position="167"/>
    </location>
</feature>
<name>A0A0M3K6C8_ANISI</name>
<evidence type="ECO:0000313" key="13">
    <source>
        <dbReference type="WBParaSite" id="ASIM_0001651901-mRNA-1"/>
    </source>
</evidence>
<keyword evidence="2" id="KW-0479">Metal-binding</keyword>
<dbReference type="GO" id="GO:0005634">
    <property type="term" value="C:nucleus"/>
    <property type="evidence" value="ECO:0007669"/>
    <property type="project" value="UniProtKB-SubCell"/>
</dbReference>
<dbReference type="PROSITE" id="PS50808">
    <property type="entry name" value="ZF_BED"/>
    <property type="match status" value="1"/>
</dbReference>
<accession>A0A0M3K6C8</accession>
<dbReference type="AlphaFoldDB" id="A0A0M3K6C8"/>
<sequence length="478" mass="53308">MGGSTMKTAKVWRYFDQLPTEEQAAECKICCKKIKATNSSTTGMIRHLRSCHVNEYQLLQEARQNGLILKQEEKSRSTVPKQPIEIKKQKPKEISAHTIANLIASPQQEVAKCAIESCSTQNKPIISNDMPPVLKKAKYEECNAVDLRIEKTTTASSNRSSSASHANSQDRRPYQKPAAGARLSGGTAVEKTRSVLKEASFFWPEDHPDAKRITNQVGLMLLLDNESPAAVDRAGFRGLLRLLEPKYRMPSAEKFQKVIIPQIFNQLKSDLVGFQQSFFQNKLVPFCCFSHFPFGVDTSSNVIDASTLAQFTKPMLQQHKNALNVQPEQCELDRVVINSIRSAQNISQSFSHSIQLCDEESESSTDPDSVLLSRIDTFLERIGKYVFPQTEVVELLRRCYGIVRHLENSPEDATTVLGAAMNGTQSADLSKCIEFVANNLAAIHALHSHRPFTSSFKPFSSEEAQFLSDLNAHVSSTL</sequence>
<dbReference type="GO" id="GO:0009791">
    <property type="term" value="P:post-embryonic development"/>
    <property type="evidence" value="ECO:0007669"/>
    <property type="project" value="UniProtKB-ARBA"/>
</dbReference>
<evidence type="ECO:0000313" key="12">
    <source>
        <dbReference type="Proteomes" id="UP000267096"/>
    </source>
</evidence>
<keyword evidence="4" id="KW-0862">Zinc</keyword>
<keyword evidence="5" id="KW-0805">Transcription regulation</keyword>
<reference evidence="11 12" key="2">
    <citation type="submission" date="2018-11" db="EMBL/GenBank/DDBJ databases">
        <authorList>
            <consortium name="Pathogen Informatics"/>
        </authorList>
    </citation>
    <scope>NUCLEOTIDE SEQUENCE [LARGE SCALE GENOMIC DNA]</scope>
</reference>
<keyword evidence="7" id="KW-0539">Nucleus</keyword>
<keyword evidence="12" id="KW-1185">Reference proteome</keyword>
<dbReference type="Pfam" id="PF02892">
    <property type="entry name" value="zf-BED"/>
    <property type="match status" value="1"/>
</dbReference>
<evidence type="ECO:0000256" key="2">
    <source>
        <dbReference type="ARBA" id="ARBA00022723"/>
    </source>
</evidence>
<dbReference type="InterPro" id="IPR003656">
    <property type="entry name" value="Znf_BED"/>
</dbReference>
<gene>
    <name evidence="11" type="ORF">ASIM_LOCUS15926</name>
</gene>
<dbReference type="SUPFAM" id="SSF57667">
    <property type="entry name" value="beta-beta-alpha zinc fingers"/>
    <property type="match status" value="1"/>
</dbReference>
<dbReference type="GO" id="GO:0008270">
    <property type="term" value="F:zinc ion binding"/>
    <property type="evidence" value="ECO:0007669"/>
    <property type="project" value="UniProtKB-KW"/>
</dbReference>
<comment type="subcellular location">
    <subcellularLocation>
        <location evidence="1">Nucleus</location>
    </subcellularLocation>
</comment>
<dbReference type="GO" id="GO:0003677">
    <property type="term" value="F:DNA binding"/>
    <property type="evidence" value="ECO:0007669"/>
    <property type="project" value="InterPro"/>
</dbReference>